<evidence type="ECO:0000256" key="5">
    <source>
        <dbReference type="ARBA" id="ARBA00051722"/>
    </source>
</evidence>
<dbReference type="SMART" id="SM00404">
    <property type="entry name" value="PTPc_motif"/>
    <property type="match status" value="2"/>
</dbReference>
<feature type="domain" description="Tyrosine specific protein phosphatases" evidence="9">
    <location>
        <begin position="1192"/>
        <end position="1267"/>
    </location>
</feature>
<feature type="domain" description="Tyrosine specific protein phosphatases" evidence="9">
    <location>
        <begin position="907"/>
        <end position="980"/>
    </location>
</feature>
<dbReference type="PROSITE" id="PS00383">
    <property type="entry name" value="TYR_PHOSPHATASE_1"/>
    <property type="match status" value="1"/>
</dbReference>
<dbReference type="SMART" id="SM00194">
    <property type="entry name" value="PTPc"/>
    <property type="match status" value="2"/>
</dbReference>
<dbReference type="EC" id="3.1.3.48" evidence="2"/>
<evidence type="ECO:0000313" key="11">
    <source>
        <dbReference type="Proteomes" id="UP000005408"/>
    </source>
</evidence>
<dbReference type="Gene3D" id="3.90.190.10">
    <property type="entry name" value="Protein tyrosine phosphatase superfamily"/>
    <property type="match status" value="2"/>
</dbReference>
<dbReference type="InterPro" id="IPR002049">
    <property type="entry name" value="LE_dom"/>
</dbReference>
<comment type="similarity">
    <text evidence="1">Belongs to the protein-tyrosine phosphatase family.</text>
</comment>
<protein>
    <recommendedName>
        <fullName evidence="2">protein-tyrosine-phosphatase</fullName>
        <ecNumber evidence="2">3.1.3.48</ecNumber>
    </recommendedName>
</protein>
<evidence type="ECO:0000256" key="6">
    <source>
        <dbReference type="SAM" id="Phobius"/>
    </source>
</evidence>
<dbReference type="PRINTS" id="PR00700">
    <property type="entry name" value="PRTYPHPHTASE"/>
</dbReference>
<dbReference type="Pfam" id="PF00102">
    <property type="entry name" value="Y_phosphatase"/>
    <property type="match status" value="2"/>
</dbReference>
<keyword evidence="7" id="KW-0732">Signal</keyword>
<organism evidence="10 11">
    <name type="scientific">Magallana gigas</name>
    <name type="common">Pacific oyster</name>
    <name type="synonym">Crassostrea gigas</name>
    <dbReference type="NCBI Taxonomy" id="29159"/>
    <lineage>
        <taxon>Eukaryota</taxon>
        <taxon>Metazoa</taxon>
        <taxon>Spiralia</taxon>
        <taxon>Lophotrochozoa</taxon>
        <taxon>Mollusca</taxon>
        <taxon>Bivalvia</taxon>
        <taxon>Autobranchia</taxon>
        <taxon>Pteriomorphia</taxon>
        <taxon>Ostreida</taxon>
        <taxon>Ostreoidea</taxon>
        <taxon>Ostreidae</taxon>
        <taxon>Magallana</taxon>
    </lineage>
</organism>
<feature type="domain" description="Tyrosine-protein phosphatase" evidence="8">
    <location>
        <begin position="737"/>
        <end position="989"/>
    </location>
</feature>
<dbReference type="InterPro" id="IPR000387">
    <property type="entry name" value="Tyr_Pase_dom"/>
</dbReference>
<dbReference type="InterPro" id="IPR000242">
    <property type="entry name" value="PTP_cat"/>
</dbReference>
<evidence type="ECO:0000256" key="1">
    <source>
        <dbReference type="ARBA" id="ARBA00009580"/>
    </source>
</evidence>
<keyword evidence="11" id="KW-1185">Reference proteome</keyword>
<accession>A0A8W8KI62</accession>
<keyword evidence="6" id="KW-1133">Transmembrane helix</keyword>
<dbReference type="InterPro" id="IPR029021">
    <property type="entry name" value="Prot-tyrosine_phosphatase-like"/>
</dbReference>
<dbReference type="CDD" id="cd00047">
    <property type="entry name" value="PTPc"/>
    <property type="match status" value="1"/>
</dbReference>
<feature type="domain" description="Tyrosine-protein phosphatase" evidence="8">
    <location>
        <begin position="1021"/>
        <end position="1276"/>
    </location>
</feature>
<evidence type="ECO:0000259" key="9">
    <source>
        <dbReference type="PROSITE" id="PS50056"/>
    </source>
</evidence>
<dbReference type="EnsemblMetazoa" id="G2357.1">
    <property type="protein sequence ID" value="G2357.1:cds"/>
    <property type="gene ID" value="G2357"/>
</dbReference>
<dbReference type="PROSITE" id="PS50056">
    <property type="entry name" value="TYR_PHOSPHATASE_2"/>
    <property type="match status" value="2"/>
</dbReference>
<feature type="chain" id="PRO_5036456000" description="protein-tyrosine-phosphatase" evidence="7">
    <location>
        <begin position="16"/>
        <end position="1283"/>
    </location>
</feature>
<evidence type="ECO:0000256" key="3">
    <source>
        <dbReference type="ARBA" id="ARBA00022801"/>
    </source>
</evidence>
<dbReference type="SMART" id="SM00181">
    <property type="entry name" value="EGF"/>
    <property type="match status" value="11"/>
</dbReference>
<dbReference type="PROSITE" id="PS50055">
    <property type="entry name" value="TYR_PHOSPHATASE_PTP"/>
    <property type="match status" value="2"/>
</dbReference>
<keyword evidence="4" id="KW-0904">Protein phosphatase</keyword>
<comment type="catalytic activity">
    <reaction evidence="5">
        <text>O-phospho-L-tyrosyl-[protein] + H2O = L-tyrosyl-[protein] + phosphate</text>
        <dbReference type="Rhea" id="RHEA:10684"/>
        <dbReference type="Rhea" id="RHEA-COMP:10136"/>
        <dbReference type="Rhea" id="RHEA-COMP:20101"/>
        <dbReference type="ChEBI" id="CHEBI:15377"/>
        <dbReference type="ChEBI" id="CHEBI:43474"/>
        <dbReference type="ChEBI" id="CHEBI:46858"/>
        <dbReference type="ChEBI" id="CHEBI:61978"/>
        <dbReference type="EC" id="3.1.3.48"/>
    </reaction>
</comment>
<dbReference type="GO" id="GO:0004725">
    <property type="term" value="F:protein tyrosine phosphatase activity"/>
    <property type="evidence" value="ECO:0007669"/>
    <property type="project" value="UniProtKB-EC"/>
</dbReference>
<reference evidence="10" key="1">
    <citation type="submission" date="2022-08" db="UniProtKB">
        <authorList>
            <consortium name="EnsemblMetazoa"/>
        </authorList>
    </citation>
    <scope>IDENTIFICATION</scope>
    <source>
        <strain evidence="10">05x7-T-G4-1.051#20</strain>
    </source>
</reference>
<dbReference type="PROSITE" id="PS01248">
    <property type="entry name" value="EGF_LAM_1"/>
    <property type="match status" value="1"/>
</dbReference>
<evidence type="ECO:0000256" key="4">
    <source>
        <dbReference type="ARBA" id="ARBA00022912"/>
    </source>
</evidence>
<dbReference type="Proteomes" id="UP000005408">
    <property type="component" value="Unassembled WGS sequence"/>
</dbReference>
<keyword evidence="6" id="KW-0812">Transmembrane</keyword>
<dbReference type="FunFam" id="3.90.190.10:FF:000102">
    <property type="entry name" value="Receptor-type tyrosine-protein phosphatase"/>
    <property type="match status" value="1"/>
</dbReference>
<evidence type="ECO:0000259" key="8">
    <source>
        <dbReference type="PROSITE" id="PS50055"/>
    </source>
</evidence>
<evidence type="ECO:0000256" key="7">
    <source>
        <dbReference type="SAM" id="SignalP"/>
    </source>
</evidence>
<dbReference type="InterPro" id="IPR050348">
    <property type="entry name" value="Protein-Tyr_Phosphatase"/>
</dbReference>
<dbReference type="InterPro" id="IPR003595">
    <property type="entry name" value="Tyr_Pase_cat"/>
</dbReference>
<dbReference type="PANTHER" id="PTHR19134">
    <property type="entry name" value="RECEPTOR-TYPE TYROSINE-PROTEIN PHOSPHATASE"/>
    <property type="match status" value="1"/>
</dbReference>
<dbReference type="InterPro" id="IPR000742">
    <property type="entry name" value="EGF"/>
</dbReference>
<dbReference type="InterPro" id="IPR016130">
    <property type="entry name" value="Tyr_Pase_AS"/>
</dbReference>
<dbReference type="SUPFAM" id="SSF52799">
    <property type="entry name" value="(Phosphotyrosine protein) phosphatases II"/>
    <property type="match status" value="2"/>
</dbReference>
<dbReference type="PANTHER" id="PTHR19134:SF562">
    <property type="entry name" value="PROTEIN-TYROSINE-PHOSPHATASE"/>
    <property type="match status" value="1"/>
</dbReference>
<sequence>MILIAFLLIFQVLFASKVIHGQCTSNGTCVCHCGNCTSGCDACLPGWSGSTINHCQKYNTIYGKASTNTALLDGDFDTCVEDNNIPPYIRVEFQTFFKLRQVDVTLELAERTIYTVYVKNDSYRRADSMICLNFTSRDVSMKKTVTVTCNTPLTGNFFEIVASSFPGLPRTTLKVFEIERFECSNGTYGENCSEICSAGCNKQCDKETGDCVCRSGYWGSFCNKTCPLHCNKNLCDSNTGDCYSCNYGYYGVKCEGRCAVGCLESCNVTSGLCFCKLGFYSANCSLQCRSNCARNDCLQETGHCKSCNDGKYGDFCDLECLGSCSGSCDRRNGICGICGKHRNGEKCTKCKKGYMGDVCSKTCPDHCGDCDQDGYICKTCENGWFGIKCETNCGRCGGNGSCDITTGDCHLCYVGYFGNSCKKKCNEFCDSSKPCNKITGKCHDCKPGQYGEYCTKFCSRTCRNLKCFSNQTCVDGCADGFFGSYCDSPCSAAVPSCNQCELVNNVLVCQRCADPFYLEGSTCIECPDYCSSCSSGLKCLECKTKRFYGDSCNITCNKHCLNMTCDITGQCQHGCDDSKYGSRCDKDCPSGCRTCHNSSVCLEYEDRYFGKSERDSTSTLIAVIVTSLMIFATSTVVFVIIGQMKQKWKKRSRPKEQHSDELFIKRSGHIYENAGLSVYNIRGSQALLIEIDPEENTKEAEETDEIQSPTYVNVNMTHISLKMLWKYKLQNTANDILDTEFKSLPSGLLLKSEQAKKSANKKRNRYKSVYPYDTNRVVLSTDSEMHNNNYINASYINGVEAPKEFIAAQGPFTDETVADFWRMVWHENVNTIVILTNLEENGVKKCKKYWPSTENMYGDIQVKTVSSVSSSCYKVRLFQLTMGNEVRTVEQFHFTAWPDKGVPSTVNSILEFRKNVRNKADIRSPVVVHCSAGIGRTGTFIALDYLINQGQKDGKVDVVSCVSNLRYQRTYLVQTVEQYIYLYSAVTKELTGKESGLKENEFMKYYSQMKRIDESNGKTFIEEEFNLIEKLGPIFDEKRYQTAKTLINRHKNRHSNILADDSFRKHLNRQDSDYINAIALPSAQQKFGYIITNTPFSEIVDDFFSMVADHNVYTIVQLDNDADEVFGTRCQSKNETFPHNTFELKPREKTTFGYIEVLTCHLQDDHALISRNVELYQGRFWNENHVVPKDFQPMMSLVEEILNRRKKENGNPVVVVCRDGAQRSGLFCVLANLVEQLQLSGSVDILQTVLNVRHRRPQIVPCLEQLEYIYDFIKKYLESGNKV</sequence>
<keyword evidence="3" id="KW-0378">Hydrolase</keyword>
<evidence type="ECO:0000256" key="2">
    <source>
        <dbReference type="ARBA" id="ARBA00013064"/>
    </source>
</evidence>
<proteinExistence type="inferred from homology"/>
<feature type="transmembrane region" description="Helical" evidence="6">
    <location>
        <begin position="620"/>
        <end position="641"/>
    </location>
</feature>
<keyword evidence="6" id="KW-0472">Membrane</keyword>
<feature type="signal peptide" evidence="7">
    <location>
        <begin position="1"/>
        <end position="15"/>
    </location>
</feature>
<evidence type="ECO:0000313" key="10">
    <source>
        <dbReference type="EnsemblMetazoa" id="G2357.1:cds"/>
    </source>
</evidence>
<name>A0A8W8KI62_MAGGI</name>